<organism evidence="2 3">
    <name type="scientific">Coprococcus eutactus</name>
    <dbReference type="NCBI Taxonomy" id="33043"/>
    <lineage>
        <taxon>Bacteria</taxon>
        <taxon>Bacillati</taxon>
        <taxon>Bacillota</taxon>
        <taxon>Clostridia</taxon>
        <taxon>Lachnospirales</taxon>
        <taxon>Lachnospiraceae</taxon>
        <taxon>Coprococcus</taxon>
    </lineage>
</organism>
<proteinExistence type="predicted"/>
<dbReference type="InterPro" id="IPR018580">
    <property type="entry name" value="Uncharacterised_YfhO"/>
</dbReference>
<evidence type="ECO:0008006" key="4">
    <source>
        <dbReference type="Google" id="ProtNLM"/>
    </source>
</evidence>
<feature type="transmembrane region" description="Helical" evidence="1">
    <location>
        <begin position="468"/>
        <end position="487"/>
    </location>
</feature>
<evidence type="ECO:0000313" key="3">
    <source>
        <dbReference type="Proteomes" id="UP000283295"/>
    </source>
</evidence>
<feature type="transmembrane region" description="Helical" evidence="1">
    <location>
        <begin position="387"/>
        <end position="405"/>
    </location>
</feature>
<feature type="transmembrane region" description="Helical" evidence="1">
    <location>
        <begin position="355"/>
        <end position="375"/>
    </location>
</feature>
<keyword evidence="1" id="KW-1133">Transmembrane helix</keyword>
<feature type="transmembrane region" description="Helical" evidence="1">
    <location>
        <begin position="412"/>
        <end position="431"/>
    </location>
</feature>
<accession>A0A412IVE2</accession>
<feature type="transmembrane region" description="Helical" evidence="1">
    <location>
        <begin position="437"/>
        <end position="459"/>
    </location>
</feature>
<feature type="transmembrane region" description="Helical" evidence="1">
    <location>
        <begin position="104"/>
        <end position="123"/>
    </location>
</feature>
<feature type="transmembrane region" description="Helical" evidence="1">
    <location>
        <begin position="219"/>
        <end position="248"/>
    </location>
</feature>
<name>A0A412IVE2_9FIRM</name>
<feature type="transmembrane region" description="Helical" evidence="1">
    <location>
        <begin position="326"/>
        <end position="343"/>
    </location>
</feature>
<dbReference type="Proteomes" id="UP000283295">
    <property type="component" value="Unassembled WGS sequence"/>
</dbReference>
<dbReference type="PANTHER" id="PTHR38454">
    <property type="entry name" value="INTEGRAL MEMBRANE PROTEIN-RELATED"/>
    <property type="match status" value="1"/>
</dbReference>
<dbReference type="AlphaFoldDB" id="A0A412IVE2"/>
<keyword evidence="1" id="KW-0812">Transmembrane</keyword>
<dbReference type="Pfam" id="PF09586">
    <property type="entry name" value="YfhO"/>
    <property type="match status" value="1"/>
</dbReference>
<comment type="caution">
    <text evidence="2">The sequence shown here is derived from an EMBL/GenBank/DDBJ whole genome shotgun (WGS) entry which is preliminary data.</text>
</comment>
<dbReference type="OrthoDB" id="9815466at2"/>
<feature type="transmembrane region" description="Helical" evidence="1">
    <location>
        <begin position="191"/>
        <end position="207"/>
    </location>
</feature>
<gene>
    <name evidence="2" type="ORF">DWX94_01180</name>
</gene>
<keyword evidence="1" id="KW-0472">Membrane</keyword>
<feature type="transmembrane region" description="Helical" evidence="1">
    <location>
        <begin position="166"/>
        <end position="186"/>
    </location>
</feature>
<evidence type="ECO:0000256" key="1">
    <source>
        <dbReference type="SAM" id="Phobius"/>
    </source>
</evidence>
<feature type="transmembrane region" description="Helical" evidence="1">
    <location>
        <begin position="130"/>
        <end position="151"/>
    </location>
</feature>
<protein>
    <recommendedName>
        <fullName evidence="4">YfhO family protein</fullName>
    </recommendedName>
</protein>
<reference evidence="2 3" key="1">
    <citation type="submission" date="2018-08" db="EMBL/GenBank/DDBJ databases">
        <title>A genome reference for cultivated species of the human gut microbiota.</title>
        <authorList>
            <person name="Zou Y."/>
            <person name="Xue W."/>
            <person name="Luo G."/>
        </authorList>
    </citation>
    <scope>NUCLEOTIDE SEQUENCE [LARGE SCALE GENOMIC DNA]</scope>
    <source>
        <strain evidence="2 3">AF22-21</strain>
    </source>
</reference>
<feature type="transmembrane region" description="Helical" evidence="1">
    <location>
        <begin position="260"/>
        <end position="286"/>
    </location>
</feature>
<feature type="transmembrane region" description="Helical" evidence="1">
    <location>
        <begin position="895"/>
        <end position="915"/>
    </location>
</feature>
<dbReference type="EMBL" id="QRVK01000002">
    <property type="protein sequence ID" value="RGS44040.1"/>
    <property type="molecule type" value="Genomic_DNA"/>
</dbReference>
<evidence type="ECO:0000313" key="2">
    <source>
        <dbReference type="EMBL" id="RGS44040.1"/>
    </source>
</evidence>
<sequence>MEKNRMDSNLTNVPEDNYEERIKHNVKGCSRTKNIHWYVGIFIASVLLYTIVIAVEGAYPFGKRCFLTDDAYVQYNTMLRTLIEYVHSGDKSAILWNRGMGIDMYLTALYYLMSPFNIIALLMGEKHVELALIFIIVLKGSLVTVTGLYYFRNTTVFANEDRNSKAGGWVSFCCALAWGFCGYLVAYGQNIIWLDAIILMPLIALAVEKVNMGESYIRYILLLTLVFIFNFYYAFYVCMFIVVYYILLDRRTFGELLRNGLKLAGLSVAAVMLAGIVLVPAALSIIKAGDTTLNSSDTLDMWGDFGHYIVSFFPFKEVTNGYLYNNNNYCGTIVVLLLFVFVLSSSVSLKDKLKYAAVVLMFMLAANFLPLNYVFHGFVVPHGTGNRFAIILTFVMLMIAYRILTDIESVKTYAVAGAGIAGGVVFALSFTDENMLQVFYCYVGFLLVMAVSLIVMVLLSRKSIKKTTALAIIMVLWVAEICCNMVVTMKDKANEGDMIDNIHLSEWNAQYQMLNTDGKSRKTALLNDNYVQNSDVNWYSSMINGYYVNAFETMGMAHFDNVECVYDGATPLTAMMYNVRYVLTNSKNTNGGYHSIYSGEIYSVYEADELADWGFMTGEGIKTWNADGNVAENQSKFLECGFDDELADLNSENLQNSLQLSQLMELIPWGDISYDVAHGLGMLQRYMAPEGRFINRGLTQIFNFGDFKETGIGEYIYSGNSTQYHACVQLRFTADRDMDLYVYSADNRDQAVTTYIDGEESSSVMYTSSGQLAYGGHVKKGQKVKVSVIGGASVGESAIKEIQLYSFNTELFEKAKSSITDETLISDGFSGNTFKGHVTAKKDGVLYLAFPYSDGYTIYVDGRKAEKILLGKGNMGVELSGGEHEIKLEYHTPGFAFGIIVSCAGLVFLVLICMHGRTKRKAAVK</sequence>
<feature type="transmembrane region" description="Helical" evidence="1">
    <location>
        <begin position="35"/>
        <end position="55"/>
    </location>
</feature>
<dbReference type="PANTHER" id="PTHR38454:SF1">
    <property type="entry name" value="INTEGRAL MEMBRANE PROTEIN"/>
    <property type="match status" value="1"/>
</dbReference>